<accession>A0ABS8YMG2</accession>
<evidence type="ECO:0000313" key="3">
    <source>
        <dbReference type="Proteomes" id="UP001199916"/>
    </source>
</evidence>
<organism evidence="2 3">
    <name type="scientific">Paenibacillus profundus</name>
    <dbReference type="NCBI Taxonomy" id="1173085"/>
    <lineage>
        <taxon>Bacteria</taxon>
        <taxon>Bacillati</taxon>
        <taxon>Bacillota</taxon>
        <taxon>Bacilli</taxon>
        <taxon>Bacillales</taxon>
        <taxon>Paenibacillaceae</taxon>
        <taxon>Paenibacillus</taxon>
    </lineage>
</organism>
<feature type="chain" id="PRO_5046348493" description="Lipoprotein" evidence="1">
    <location>
        <begin position="21"/>
        <end position="103"/>
    </location>
</feature>
<keyword evidence="1" id="KW-0732">Signal</keyword>
<sequence length="103" mass="11906">MKKIYLFSICILMFLLSACGNTFDDAIKTASEYKKIQFEVHDHNNLPSIEEIKEKLTPFLKEIFLETEIANRTIALSINVAKTKQVNINPEKIEFIVNDKSRN</sequence>
<dbReference type="Proteomes" id="UP001199916">
    <property type="component" value="Unassembled WGS sequence"/>
</dbReference>
<dbReference type="EMBL" id="JAJNBZ010000039">
    <property type="protein sequence ID" value="MCE5173015.1"/>
    <property type="molecule type" value="Genomic_DNA"/>
</dbReference>
<name>A0ABS8YMG2_9BACL</name>
<dbReference type="PROSITE" id="PS51257">
    <property type="entry name" value="PROKAR_LIPOPROTEIN"/>
    <property type="match status" value="1"/>
</dbReference>
<gene>
    <name evidence="2" type="ORF">LQV63_27510</name>
</gene>
<dbReference type="RefSeq" id="WP_233699037.1">
    <property type="nucleotide sequence ID" value="NZ_JAJNBZ010000039.1"/>
</dbReference>
<keyword evidence="3" id="KW-1185">Reference proteome</keyword>
<evidence type="ECO:0000313" key="2">
    <source>
        <dbReference type="EMBL" id="MCE5173015.1"/>
    </source>
</evidence>
<evidence type="ECO:0008006" key="4">
    <source>
        <dbReference type="Google" id="ProtNLM"/>
    </source>
</evidence>
<comment type="caution">
    <text evidence="2">The sequence shown here is derived from an EMBL/GenBank/DDBJ whole genome shotgun (WGS) entry which is preliminary data.</text>
</comment>
<reference evidence="2 3" key="1">
    <citation type="submission" date="2021-11" db="EMBL/GenBank/DDBJ databases">
        <title>Draft genome sequence of Paenibacillus profundus YoMME, a new Gram-positive bacteria with exoelectrogenic properties.</title>
        <authorList>
            <person name="Hubenova Y."/>
            <person name="Hubenova E."/>
            <person name="Manasiev Y."/>
            <person name="Peykov S."/>
            <person name="Mitov M."/>
        </authorList>
    </citation>
    <scope>NUCLEOTIDE SEQUENCE [LARGE SCALE GENOMIC DNA]</scope>
    <source>
        <strain evidence="2 3">YoMME</strain>
    </source>
</reference>
<protein>
    <recommendedName>
        <fullName evidence="4">Lipoprotein</fullName>
    </recommendedName>
</protein>
<proteinExistence type="predicted"/>
<feature type="signal peptide" evidence="1">
    <location>
        <begin position="1"/>
        <end position="20"/>
    </location>
</feature>
<evidence type="ECO:0000256" key="1">
    <source>
        <dbReference type="SAM" id="SignalP"/>
    </source>
</evidence>